<dbReference type="PANTHER" id="PTHR48086:SF7">
    <property type="entry name" value="SODIUM-SOLUTE SYMPORTER-RELATED"/>
    <property type="match status" value="1"/>
</dbReference>
<keyword evidence="3" id="KW-0813">Transport</keyword>
<feature type="transmembrane region" description="Helical" evidence="9">
    <location>
        <begin position="302"/>
        <end position="322"/>
    </location>
</feature>
<evidence type="ECO:0000256" key="4">
    <source>
        <dbReference type="ARBA" id="ARBA00022692"/>
    </source>
</evidence>
<dbReference type="PATRIC" id="fig|320778.3.peg.3514"/>
<dbReference type="STRING" id="320778.ABT57_16175"/>
<feature type="transmembrane region" description="Helical" evidence="9">
    <location>
        <begin position="356"/>
        <end position="374"/>
    </location>
</feature>
<dbReference type="InterPro" id="IPR001734">
    <property type="entry name" value="Na/solute_symporter"/>
</dbReference>
<dbReference type="PANTHER" id="PTHR48086">
    <property type="entry name" value="SODIUM/PROLINE SYMPORTER-RELATED"/>
    <property type="match status" value="1"/>
</dbReference>
<proteinExistence type="inferred from homology"/>
<feature type="transmembrane region" description="Helical" evidence="9">
    <location>
        <begin position="410"/>
        <end position="430"/>
    </location>
</feature>
<evidence type="ECO:0000256" key="5">
    <source>
        <dbReference type="ARBA" id="ARBA00022847"/>
    </source>
</evidence>
<feature type="transmembrane region" description="Helical" evidence="9">
    <location>
        <begin position="538"/>
        <end position="556"/>
    </location>
</feature>
<comment type="caution">
    <text evidence="10">The sequence shown here is derived from an EMBL/GenBank/DDBJ whole genome shotgun (WGS) entry which is preliminary data.</text>
</comment>
<evidence type="ECO:0000256" key="9">
    <source>
        <dbReference type="SAM" id="Phobius"/>
    </source>
</evidence>
<feature type="transmembrane region" description="Helical" evidence="9">
    <location>
        <begin position="21"/>
        <end position="39"/>
    </location>
</feature>
<sequence length="565" mass="61325">MAFKKFATSSSSFIQGGGSMVWWMAGATAFMTQFSAWTFTGAAAKAYEDGLSVMFVFWGNALGFFVSAAFFAGRYRRLRVETAMEVIKLRFGKVSEQVYTWLSFPITLIACAIWLNGLGAFVSATFQFDLSVTIIGISTVVTVIALSGGAWTVSATNVVQLILLVAITVVVGMTATDKLIDAHGGFAALGDHMTRNAVMGEGITYWQVFAFWACAMLVQQTMSTNNALSSYRFLVTVNEREAEKAARLAGMLFLIAPLLWFAPAWFVSAQAVDLQANYPSLGAQANNAAYLYYIDKYMPQGLLGMVLVAMIAATIAPMTAALNRNAGIIVKNVYLSVIRPAAQDAQQLAVGKWSTLMSGVVACATAMLLANVKAYSLFDIMMMFSAFVQMPLSIPSLLALVCLRTPGWSGWATILVGMLVSAFMMLVFDVNHLQPLFGDTPFTIREQKDLTIVSTLLVHLLITGGFFISTRLFYREPDHAEASVLPDTLMARINRPMTKSEQAMVDHRQGQYLGRIGLSLGVIVAGVAFIQPVVSARLIYLGIGGLIMLCGWGLSAKNRPKAVLH</sequence>
<keyword evidence="6 9" id="KW-1133">Transmembrane helix</keyword>
<feature type="transmembrane region" description="Helical" evidence="9">
    <location>
        <begin position="130"/>
        <end position="151"/>
    </location>
</feature>
<evidence type="ECO:0000256" key="6">
    <source>
        <dbReference type="ARBA" id="ARBA00022989"/>
    </source>
</evidence>
<evidence type="ECO:0000256" key="3">
    <source>
        <dbReference type="ARBA" id="ARBA00022448"/>
    </source>
</evidence>
<keyword evidence="4 9" id="KW-0812">Transmembrane</keyword>
<evidence type="ECO:0000313" key="11">
    <source>
        <dbReference type="Proteomes" id="UP000035909"/>
    </source>
</evidence>
<dbReference type="GO" id="GO:0005886">
    <property type="term" value="C:plasma membrane"/>
    <property type="evidence" value="ECO:0007669"/>
    <property type="project" value="TreeGrafter"/>
</dbReference>
<dbReference type="Gene3D" id="1.20.1730.10">
    <property type="entry name" value="Sodium/glucose cotransporter"/>
    <property type="match status" value="1"/>
</dbReference>
<dbReference type="InterPro" id="IPR038377">
    <property type="entry name" value="Na/Glc_symporter_sf"/>
</dbReference>
<dbReference type="InterPro" id="IPR050277">
    <property type="entry name" value="Sodium:Solute_Symporter"/>
</dbReference>
<evidence type="ECO:0000256" key="7">
    <source>
        <dbReference type="ARBA" id="ARBA00023136"/>
    </source>
</evidence>
<feature type="transmembrane region" description="Helical" evidence="9">
    <location>
        <begin position="51"/>
        <end position="72"/>
    </location>
</feature>
<keyword evidence="11" id="KW-1185">Reference proteome</keyword>
<dbReference type="AlphaFoldDB" id="A0A0J1H9X9"/>
<evidence type="ECO:0000256" key="8">
    <source>
        <dbReference type="RuleBase" id="RU362091"/>
    </source>
</evidence>
<feature type="transmembrane region" description="Helical" evidence="9">
    <location>
        <begin position="203"/>
        <end position="224"/>
    </location>
</feature>
<comment type="subcellular location">
    <subcellularLocation>
        <location evidence="1">Membrane</location>
        <topology evidence="1">Multi-pass membrane protein</topology>
    </subcellularLocation>
</comment>
<feature type="transmembrane region" description="Helical" evidence="9">
    <location>
        <begin position="380"/>
        <end position="403"/>
    </location>
</feature>
<dbReference type="GO" id="GO:0015293">
    <property type="term" value="F:symporter activity"/>
    <property type="evidence" value="ECO:0007669"/>
    <property type="project" value="UniProtKB-KW"/>
</dbReference>
<evidence type="ECO:0000313" key="10">
    <source>
        <dbReference type="EMBL" id="KLV08484.1"/>
    </source>
</evidence>
<dbReference type="Proteomes" id="UP000035909">
    <property type="component" value="Unassembled WGS sequence"/>
</dbReference>
<feature type="transmembrane region" description="Helical" evidence="9">
    <location>
        <begin position="512"/>
        <end position="532"/>
    </location>
</feature>
<keyword evidence="5" id="KW-0769">Symport</keyword>
<dbReference type="Pfam" id="PF00474">
    <property type="entry name" value="SSF"/>
    <property type="match status" value="1"/>
</dbReference>
<feature type="transmembrane region" description="Helical" evidence="9">
    <location>
        <begin position="245"/>
        <end position="266"/>
    </location>
</feature>
<accession>A0A0J1H9X9</accession>
<dbReference type="PROSITE" id="PS50283">
    <property type="entry name" value="NA_SOLUT_SYMP_3"/>
    <property type="match status" value="1"/>
</dbReference>
<dbReference type="OrthoDB" id="9803348at2"/>
<reference evidence="10 11" key="1">
    <citation type="submission" date="2015-05" db="EMBL/GenBank/DDBJ databases">
        <title>Photobacterium galathea sp. nov.</title>
        <authorList>
            <person name="Machado H."/>
            <person name="Gram L."/>
        </authorList>
    </citation>
    <scope>NUCLEOTIDE SEQUENCE [LARGE SCALE GENOMIC DNA]</scope>
    <source>
        <strain evidence="10 11">DSM 22954</strain>
    </source>
</reference>
<feature type="transmembrane region" description="Helical" evidence="9">
    <location>
        <begin position="98"/>
        <end position="124"/>
    </location>
</feature>
<name>A0A0J1H9X9_9GAMM</name>
<keyword evidence="7 9" id="KW-0472">Membrane</keyword>
<evidence type="ECO:0000256" key="2">
    <source>
        <dbReference type="ARBA" id="ARBA00006434"/>
    </source>
</evidence>
<feature type="transmembrane region" description="Helical" evidence="9">
    <location>
        <begin position="450"/>
        <end position="468"/>
    </location>
</feature>
<comment type="similarity">
    <text evidence="2 8">Belongs to the sodium:solute symporter (SSF) (TC 2.A.21) family.</text>
</comment>
<dbReference type="EMBL" id="LDOU01000015">
    <property type="protein sequence ID" value="KLV08484.1"/>
    <property type="molecule type" value="Genomic_DNA"/>
</dbReference>
<evidence type="ECO:0000256" key="1">
    <source>
        <dbReference type="ARBA" id="ARBA00004141"/>
    </source>
</evidence>
<organism evidence="10 11">
    <name type="scientific">Photobacterium ganghwense</name>
    <dbReference type="NCBI Taxonomy" id="320778"/>
    <lineage>
        <taxon>Bacteria</taxon>
        <taxon>Pseudomonadati</taxon>
        <taxon>Pseudomonadota</taxon>
        <taxon>Gammaproteobacteria</taxon>
        <taxon>Vibrionales</taxon>
        <taxon>Vibrionaceae</taxon>
        <taxon>Photobacterium</taxon>
    </lineage>
</organism>
<feature type="transmembrane region" description="Helical" evidence="9">
    <location>
        <begin position="158"/>
        <end position="176"/>
    </location>
</feature>
<protein>
    <submittedName>
        <fullName evidence="10">Transporter</fullName>
    </submittedName>
</protein>
<gene>
    <name evidence="10" type="ORF">ABT57_16175</name>
</gene>